<feature type="region of interest" description="Disordered" evidence="2">
    <location>
        <begin position="1"/>
        <end position="85"/>
    </location>
</feature>
<dbReference type="Pfam" id="PF00620">
    <property type="entry name" value="RhoGAP"/>
    <property type="match status" value="1"/>
</dbReference>
<evidence type="ECO:0000313" key="4">
    <source>
        <dbReference type="EMBL" id="KIM84162.1"/>
    </source>
</evidence>
<dbReference type="GO" id="GO:0005938">
    <property type="term" value="C:cell cortex"/>
    <property type="evidence" value="ECO:0007669"/>
    <property type="project" value="TreeGrafter"/>
</dbReference>
<dbReference type="Gene3D" id="1.10.555.10">
    <property type="entry name" value="Rho GTPase activation protein"/>
    <property type="match status" value="1"/>
</dbReference>
<proteinExistence type="predicted"/>
<sequence length="468" mass="52594">MQIWTTPSSVNFAVAPPPPDLTSSLQLPLLAPRPRKRPLSGIFTSVARRQSVFSPGNKSQPHTPPSTEHPDRSTSMQSESLSPPTKQNLKAWWNHFNFVQKAKKEAEARGEEVHTVFKKPLKESLRYASVQISTANANGELYVWGYIPVVVAKCGLYLKESATEVEGTFRVNGSNKRMRDLQAEFEAAPRYGKSLDWKKENYTTHDVASVFRRYLTQMPEPVIPHDMYYHFRDALTKQPFNQDEVVSTYKKLITSMPRANQYLLLYVLDLLSVFARKSDKNLMTASNLAVIFRPGLISHPDHEMSPREHDLSQKVLEFLIAQQDWFMLDIPPPPRQVKPSTLAPIDSSTEDILMPPSSDEGGDSPLSGGWKLVRKPPKTITRRRTHDEIDDKAKDDGGGLSPVKESPLPSIGSPALESPGVTRSRTLPSSKGSNDAELQQQQQRARVLRKQKRTSSQQPKKRDPSASP</sequence>
<keyword evidence="5" id="KW-1185">Reference proteome</keyword>
<feature type="compositionally biased region" description="Polar residues" evidence="2">
    <location>
        <begin position="421"/>
        <end position="437"/>
    </location>
</feature>
<organism evidence="4 5">
    <name type="scientific">Piloderma croceum (strain F 1598)</name>
    <dbReference type="NCBI Taxonomy" id="765440"/>
    <lineage>
        <taxon>Eukaryota</taxon>
        <taxon>Fungi</taxon>
        <taxon>Dikarya</taxon>
        <taxon>Basidiomycota</taxon>
        <taxon>Agaricomycotina</taxon>
        <taxon>Agaricomycetes</taxon>
        <taxon>Agaricomycetidae</taxon>
        <taxon>Atheliales</taxon>
        <taxon>Atheliaceae</taxon>
        <taxon>Piloderma</taxon>
    </lineage>
</organism>
<dbReference type="FunCoup" id="A0A0C3C3J5">
    <property type="interactions" value="15"/>
</dbReference>
<feature type="compositionally biased region" description="Low complexity" evidence="2">
    <location>
        <begin position="23"/>
        <end position="32"/>
    </location>
</feature>
<feature type="compositionally biased region" description="Polar residues" evidence="2">
    <location>
        <begin position="47"/>
        <end position="61"/>
    </location>
</feature>
<dbReference type="GO" id="GO:0005096">
    <property type="term" value="F:GTPase activator activity"/>
    <property type="evidence" value="ECO:0007669"/>
    <property type="project" value="UniProtKB-KW"/>
</dbReference>
<dbReference type="HOGENOM" id="CLU_025218_2_1_1"/>
<evidence type="ECO:0000259" key="3">
    <source>
        <dbReference type="PROSITE" id="PS50238"/>
    </source>
</evidence>
<dbReference type="PANTHER" id="PTHR15228:SF25">
    <property type="entry name" value="F-BAR DOMAIN-CONTAINING PROTEIN"/>
    <property type="match status" value="1"/>
</dbReference>
<dbReference type="InterPro" id="IPR051025">
    <property type="entry name" value="RhoGAP"/>
</dbReference>
<reference evidence="5" key="2">
    <citation type="submission" date="2015-01" db="EMBL/GenBank/DDBJ databases">
        <title>Evolutionary Origins and Diversification of the Mycorrhizal Mutualists.</title>
        <authorList>
            <consortium name="DOE Joint Genome Institute"/>
            <consortium name="Mycorrhizal Genomics Consortium"/>
            <person name="Kohler A."/>
            <person name="Kuo A."/>
            <person name="Nagy L.G."/>
            <person name="Floudas D."/>
            <person name="Copeland A."/>
            <person name="Barry K.W."/>
            <person name="Cichocki N."/>
            <person name="Veneault-Fourrey C."/>
            <person name="LaButti K."/>
            <person name="Lindquist E.A."/>
            <person name="Lipzen A."/>
            <person name="Lundell T."/>
            <person name="Morin E."/>
            <person name="Murat C."/>
            <person name="Riley R."/>
            <person name="Ohm R."/>
            <person name="Sun H."/>
            <person name="Tunlid A."/>
            <person name="Henrissat B."/>
            <person name="Grigoriev I.V."/>
            <person name="Hibbett D.S."/>
            <person name="Martin F."/>
        </authorList>
    </citation>
    <scope>NUCLEOTIDE SEQUENCE [LARGE SCALE GENOMIC DNA]</scope>
    <source>
        <strain evidence="5">F 1598</strain>
    </source>
</reference>
<dbReference type="STRING" id="765440.A0A0C3C3J5"/>
<accession>A0A0C3C3J5</accession>
<dbReference type="InterPro" id="IPR000198">
    <property type="entry name" value="RhoGAP_dom"/>
</dbReference>
<feature type="compositionally biased region" description="Basic and acidic residues" evidence="2">
    <location>
        <begin position="385"/>
        <end position="397"/>
    </location>
</feature>
<dbReference type="PROSITE" id="PS50238">
    <property type="entry name" value="RHOGAP"/>
    <property type="match status" value="1"/>
</dbReference>
<feature type="region of interest" description="Disordered" evidence="2">
    <location>
        <begin position="330"/>
        <end position="468"/>
    </location>
</feature>
<feature type="compositionally biased region" description="Polar residues" evidence="2">
    <location>
        <begin position="1"/>
        <end position="11"/>
    </location>
</feature>
<feature type="compositionally biased region" description="Polar residues" evidence="2">
    <location>
        <begin position="73"/>
        <end position="85"/>
    </location>
</feature>
<keyword evidence="1" id="KW-0343">GTPase activation</keyword>
<dbReference type="GO" id="GO:0060237">
    <property type="term" value="P:regulation of fungal-type cell wall organization"/>
    <property type="evidence" value="ECO:0007669"/>
    <property type="project" value="TreeGrafter"/>
</dbReference>
<gene>
    <name evidence="4" type="ORF">PILCRDRAFT_818484</name>
</gene>
<dbReference type="InParanoid" id="A0A0C3C3J5"/>
<dbReference type="AlphaFoldDB" id="A0A0C3C3J5"/>
<reference evidence="4 5" key="1">
    <citation type="submission" date="2014-04" db="EMBL/GenBank/DDBJ databases">
        <authorList>
            <consortium name="DOE Joint Genome Institute"/>
            <person name="Kuo A."/>
            <person name="Tarkka M."/>
            <person name="Buscot F."/>
            <person name="Kohler A."/>
            <person name="Nagy L.G."/>
            <person name="Floudas D."/>
            <person name="Copeland A."/>
            <person name="Barry K.W."/>
            <person name="Cichocki N."/>
            <person name="Veneault-Fourrey C."/>
            <person name="LaButti K."/>
            <person name="Lindquist E.A."/>
            <person name="Lipzen A."/>
            <person name="Lundell T."/>
            <person name="Morin E."/>
            <person name="Murat C."/>
            <person name="Sun H."/>
            <person name="Tunlid A."/>
            <person name="Henrissat B."/>
            <person name="Grigoriev I.V."/>
            <person name="Hibbett D.S."/>
            <person name="Martin F."/>
            <person name="Nordberg H.P."/>
            <person name="Cantor M.N."/>
            <person name="Hua S.X."/>
        </authorList>
    </citation>
    <scope>NUCLEOTIDE SEQUENCE [LARGE SCALE GENOMIC DNA]</scope>
    <source>
        <strain evidence="4 5">F 1598</strain>
    </source>
</reference>
<name>A0A0C3C3J5_PILCF</name>
<dbReference type="PANTHER" id="PTHR15228">
    <property type="entry name" value="SPERMATHECAL PHYSIOLOGY VARIANT"/>
    <property type="match status" value="1"/>
</dbReference>
<evidence type="ECO:0000313" key="5">
    <source>
        <dbReference type="Proteomes" id="UP000054166"/>
    </source>
</evidence>
<feature type="compositionally biased region" description="Basic residues" evidence="2">
    <location>
        <begin position="372"/>
        <end position="384"/>
    </location>
</feature>
<dbReference type="SMART" id="SM00324">
    <property type="entry name" value="RhoGAP"/>
    <property type="match status" value="1"/>
</dbReference>
<dbReference type="SUPFAM" id="SSF48350">
    <property type="entry name" value="GTPase activation domain, GAP"/>
    <property type="match status" value="1"/>
</dbReference>
<dbReference type="InterPro" id="IPR008936">
    <property type="entry name" value="Rho_GTPase_activation_prot"/>
</dbReference>
<dbReference type="GO" id="GO:0007165">
    <property type="term" value="P:signal transduction"/>
    <property type="evidence" value="ECO:0007669"/>
    <property type="project" value="InterPro"/>
</dbReference>
<protein>
    <recommendedName>
        <fullName evidence="3">Rho-GAP domain-containing protein</fullName>
    </recommendedName>
</protein>
<dbReference type="EMBL" id="KN832988">
    <property type="protein sequence ID" value="KIM84162.1"/>
    <property type="molecule type" value="Genomic_DNA"/>
</dbReference>
<dbReference type="Proteomes" id="UP000054166">
    <property type="component" value="Unassembled WGS sequence"/>
</dbReference>
<dbReference type="OrthoDB" id="3196451at2759"/>
<evidence type="ECO:0000256" key="2">
    <source>
        <dbReference type="SAM" id="MobiDB-lite"/>
    </source>
</evidence>
<evidence type="ECO:0000256" key="1">
    <source>
        <dbReference type="ARBA" id="ARBA00022468"/>
    </source>
</evidence>
<feature type="domain" description="Rho-GAP" evidence="3">
    <location>
        <begin position="130"/>
        <end position="327"/>
    </location>
</feature>